<reference evidence="3" key="1">
    <citation type="submission" date="2016-08" db="EMBL/GenBank/DDBJ databases">
        <title>Sequencing, Assembly and Comparative Genomics of S. aureofaciens ATCC 10762.</title>
        <authorList>
            <person name="Gradnigo J.S."/>
            <person name="Johnson N."/>
            <person name="Somerville G.A."/>
        </authorList>
    </citation>
    <scope>NUCLEOTIDE SEQUENCE [LARGE SCALE GENOMIC DNA]</scope>
    <source>
        <strain evidence="3">ATCC 10762</strain>
    </source>
</reference>
<name>A0A1E7NFS9_KITAU</name>
<dbReference type="AlphaFoldDB" id="A0A1E7NFS9"/>
<protein>
    <recommendedName>
        <fullName evidence="2">STAS domain-containing protein</fullName>
    </recommendedName>
</protein>
<gene>
    <name evidence="3" type="ORF">HS99_0002445</name>
</gene>
<organism evidence="3 4">
    <name type="scientific">Kitasatospora aureofaciens</name>
    <name type="common">Streptomyces aureofaciens</name>
    <dbReference type="NCBI Taxonomy" id="1894"/>
    <lineage>
        <taxon>Bacteria</taxon>
        <taxon>Bacillati</taxon>
        <taxon>Actinomycetota</taxon>
        <taxon>Actinomycetes</taxon>
        <taxon>Kitasatosporales</taxon>
        <taxon>Streptomycetaceae</taxon>
        <taxon>Kitasatospora</taxon>
    </lineage>
</organism>
<evidence type="ECO:0000256" key="1">
    <source>
        <dbReference type="SAM" id="MobiDB-lite"/>
    </source>
</evidence>
<comment type="caution">
    <text evidence="3">The sequence shown here is derived from an EMBL/GenBank/DDBJ whole genome shotgun (WGS) entry which is preliminary data.</text>
</comment>
<feature type="domain" description="STAS" evidence="2">
    <location>
        <begin position="7"/>
        <end position="102"/>
    </location>
</feature>
<dbReference type="SUPFAM" id="SSF52091">
    <property type="entry name" value="SpoIIaa-like"/>
    <property type="match status" value="1"/>
</dbReference>
<dbReference type="InterPro" id="IPR036513">
    <property type="entry name" value="STAS_dom_sf"/>
</dbReference>
<evidence type="ECO:0000313" key="4">
    <source>
        <dbReference type="Proteomes" id="UP000037395"/>
    </source>
</evidence>
<feature type="region of interest" description="Disordered" evidence="1">
    <location>
        <begin position="108"/>
        <end position="145"/>
    </location>
</feature>
<dbReference type="InterPro" id="IPR002645">
    <property type="entry name" value="STAS_dom"/>
</dbReference>
<accession>A0A1E7NFS9</accession>
<dbReference type="InterPro" id="IPR058548">
    <property type="entry name" value="MlaB-like_STAS"/>
</dbReference>
<dbReference type="EMBL" id="JPRF03000001">
    <property type="protein sequence ID" value="OEV39560.1"/>
    <property type="molecule type" value="Genomic_DNA"/>
</dbReference>
<evidence type="ECO:0000313" key="3">
    <source>
        <dbReference type="EMBL" id="OEV39560.1"/>
    </source>
</evidence>
<keyword evidence="4" id="KW-1185">Reference proteome</keyword>
<dbReference type="Gene3D" id="3.30.750.24">
    <property type="entry name" value="STAS domain"/>
    <property type="match status" value="1"/>
</dbReference>
<evidence type="ECO:0000259" key="2">
    <source>
        <dbReference type="PROSITE" id="PS50801"/>
    </source>
</evidence>
<proteinExistence type="predicted"/>
<dbReference type="CDD" id="cd07043">
    <property type="entry name" value="STAS_anti-anti-sigma_factors"/>
    <property type="match status" value="1"/>
</dbReference>
<dbReference type="Proteomes" id="UP000037395">
    <property type="component" value="Unassembled WGS sequence"/>
</dbReference>
<sequence>MEDHDPLRTRTGDAQGATSVALEGELDIATAPLLIDAVVRALAARRPRLDLDVAALTFCDAAGVHALLQARRICRVHCAGFRLVGVRPGLGRILVLLRLTDLLTSPAEPVGSGAGAGSPDPLHASSPPSRLPFPARLPLPKESMS</sequence>
<dbReference type="PROSITE" id="PS50801">
    <property type="entry name" value="STAS"/>
    <property type="match status" value="1"/>
</dbReference>
<dbReference type="Pfam" id="PF13466">
    <property type="entry name" value="STAS_2"/>
    <property type="match status" value="1"/>
</dbReference>